<accession>A0A4Q1CL44</accession>
<comment type="caution">
    <text evidence="1">The sequence shown here is derived from an EMBL/GenBank/DDBJ whole genome shotgun (WGS) entry which is preliminary data.</text>
</comment>
<gene>
    <name evidence="1" type="ORF">ESA94_10050</name>
</gene>
<evidence type="ECO:0000313" key="2">
    <source>
        <dbReference type="Proteomes" id="UP000290204"/>
    </source>
</evidence>
<proteinExistence type="predicted"/>
<organism evidence="1 2">
    <name type="scientific">Lacibacter luteus</name>
    <dbReference type="NCBI Taxonomy" id="2508719"/>
    <lineage>
        <taxon>Bacteria</taxon>
        <taxon>Pseudomonadati</taxon>
        <taxon>Bacteroidota</taxon>
        <taxon>Chitinophagia</taxon>
        <taxon>Chitinophagales</taxon>
        <taxon>Chitinophagaceae</taxon>
        <taxon>Lacibacter</taxon>
    </lineage>
</organism>
<sequence length="79" mass="9141">MKVTLNGECGVVTEEFVEVKDNIQQVGRTKLYGLICWDTNKQPDFEDWRGLWWTFVAQGGTELNNNHQFKFINDDGTSK</sequence>
<dbReference type="EMBL" id="SDHW01000002">
    <property type="protein sequence ID" value="RXK61012.1"/>
    <property type="molecule type" value="Genomic_DNA"/>
</dbReference>
<name>A0A4Q1CL44_9BACT</name>
<protein>
    <submittedName>
        <fullName evidence="1">Uncharacterized protein</fullName>
    </submittedName>
</protein>
<dbReference type="AlphaFoldDB" id="A0A4Q1CL44"/>
<dbReference type="OrthoDB" id="1262835at2"/>
<dbReference type="Proteomes" id="UP000290204">
    <property type="component" value="Unassembled WGS sequence"/>
</dbReference>
<evidence type="ECO:0000313" key="1">
    <source>
        <dbReference type="EMBL" id="RXK61012.1"/>
    </source>
</evidence>
<reference evidence="1 2" key="1">
    <citation type="submission" date="2019-01" db="EMBL/GenBank/DDBJ databases">
        <title>Lacibacter sp. strain TTM-7.</title>
        <authorList>
            <person name="Chen W.-M."/>
        </authorList>
    </citation>
    <scope>NUCLEOTIDE SEQUENCE [LARGE SCALE GENOMIC DNA]</scope>
    <source>
        <strain evidence="1 2">TTM-7</strain>
    </source>
</reference>
<keyword evidence="2" id="KW-1185">Reference proteome</keyword>